<evidence type="ECO:0000313" key="6">
    <source>
        <dbReference type="Proteomes" id="UP000467193"/>
    </source>
</evidence>
<protein>
    <submittedName>
        <fullName evidence="5">Glycosyl transferase</fullName>
    </submittedName>
</protein>
<dbReference type="InterPro" id="IPR001296">
    <property type="entry name" value="Glyco_trans_1"/>
</dbReference>
<reference evidence="5 6" key="1">
    <citation type="journal article" date="2019" name="Emerg. Microbes Infect.">
        <title>Comprehensive subspecies identification of 175 nontuberculous mycobacteria species based on 7547 genomic profiles.</title>
        <authorList>
            <person name="Matsumoto Y."/>
            <person name="Kinjo T."/>
            <person name="Motooka D."/>
            <person name="Nabeya D."/>
            <person name="Jung N."/>
            <person name="Uechi K."/>
            <person name="Horii T."/>
            <person name="Iida T."/>
            <person name="Fujita J."/>
            <person name="Nakamura S."/>
        </authorList>
    </citation>
    <scope>NUCLEOTIDE SEQUENCE [LARGE SCALE GENOMIC DNA]</scope>
    <source>
        <strain evidence="5 6">JCM 17899</strain>
    </source>
</reference>
<dbReference type="Proteomes" id="UP000467193">
    <property type="component" value="Chromosome"/>
</dbReference>
<keyword evidence="2 5" id="KW-0808">Transferase</keyword>
<evidence type="ECO:0000256" key="2">
    <source>
        <dbReference type="ARBA" id="ARBA00022679"/>
    </source>
</evidence>
<dbReference type="PANTHER" id="PTHR12526:SF510">
    <property type="entry name" value="D-INOSITOL 3-PHOSPHATE GLYCOSYLTRANSFERASE"/>
    <property type="match status" value="1"/>
</dbReference>
<dbReference type="EMBL" id="AP022588">
    <property type="protein sequence ID" value="BBY28619.1"/>
    <property type="molecule type" value="Genomic_DNA"/>
</dbReference>
<dbReference type="Pfam" id="PF00534">
    <property type="entry name" value="Glycos_transf_1"/>
    <property type="match status" value="1"/>
</dbReference>
<keyword evidence="1" id="KW-0328">Glycosyltransferase</keyword>
<evidence type="ECO:0000259" key="4">
    <source>
        <dbReference type="Pfam" id="PF13579"/>
    </source>
</evidence>
<feature type="domain" description="Glycosyltransferase subfamily 4-like N-terminal" evidence="4">
    <location>
        <begin position="23"/>
        <end position="176"/>
    </location>
</feature>
<dbReference type="KEGG" id="msei:MSEDJ_27150"/>
<gene>
    <name evidence="5" type="primary">bme6</name>
    <name evidence="5" type="ORF">MSEDJ_27150</name>
</gene>
<keyword evidence="6" id="KW-1185">Reference proteome</keyword>
<dbReference type="SUPFAM" id="SSF53756">
    <property type="entry name" value="UDP-Glycosyltransferase/glycogen phosphorylase"/>
    <property type="match status" value="1"/>
</dbReference>
<dbReference type="InterPro" id="IPR028098">
    <property type="entry name" value="Glyco_trans_4-like_N"/>
</dbReference>
<dbReference type="PANTHER" id="PTHR12526">
    <property type="entry name" value="GLYCOSYLTRANSFERASE"/>
    <property type="match status" value="1"/>
</dbReference>
<dbReference type="AlphaFoldDB" id="A0A7I7QQF5"/>
<organism evidence="5 6">
    <name type="scientific">Mycolicibacterium sediminis</name>
    <dbReference type="NCBI Taxonomy" id="1286180"/>
    <lineage>
        <taxon>Bacteria</taxon>
        <taxon>Bacillati</taxon>
        <taxon>Actinomycetota</taxon>
        <taxon>Actinomycetes</taxon>
        <taxon>Mycobacteriales</taxon>
        <taxon>Mycobacteriaceae</taxon>
        <taxon>Mycolicibacterium</taxon>
    </lineage>
</organism>
<evidence type="ECO:0000256" key="1">
    <source>
        <dbReference type="ARBA" id="ARBA00022676"/>
    </source>
</evidence>
<name>A0A7I7QQF5_9MYCO</name>
<dbReference type="RefSeq" id="WP_163797502.1">
    <property type="nucleotide sequence ID" value="NZ_AP022588.1"/>
</dbReference>
<dbReference type="Pfam" id="PF13579">
    <property type="entry name" value="Glyco_trans_4_4"/>
    <property type="match status" value="1"/>
</dbReference>
<accession>A0A7I7QQF5</accession>
<proteinExistence type="predicted"/>
<sequence>MIDGPRATLRLLQVTGTLDPEYGGPPVVVNQLTSALGANGFDVDVVTLDEPSSPWLADVPGNPVALGFRMAGYRYNHGLVDWLRTHVDDYDAVIVHGIWQYQSVAVRSVCRRQGVPYFVFVHGALDPWFAERYPRKHAKKSLYWKLIERRVLRDARAVLYTCDEERRLAATAFTPYRATEAIVNLGIAEPPGDADRQVAAFYAAHPHLRGRRITLFLSRLHPKKGCDLLIRAFAESSRSEPHAHLVLAGPDSDGTMATLVELVDALGIAERVTWAGMITGDVKWGAYRAADVFALTSHSENFGIVLAEALACALPVLITDKVNIWREIVGAGAGFVAPDTEAGARELLDGWAALSDAQRNDVRERARSCFVDNFEARHAGLVCARTIAAAIGKADHA</sequence>
<dbReference type="Gene3D" id="3.40.50.2000">
    <property type="entry name" value="Glycogen Phosphorylase B"/>
    <property type="match status" value="2"/>
</dbReference>
<evidence type="ECO:0000259" key="3">
    <source>
        <dbReference type="Pfam" id="PF00534"/>
    </source>
</evidence>
<evidence type="ECO:0000313" key="5">
    <source>
        <dbReference type="EMBL" id="BBY28619.1"/>
    </source>
</evidence>
<feature type="domain" description="Glycosyl transferase family 1" evidence="3">
    <location>
        <begin position="209"/>
        <end position="344"/>
    </location>
</feature>
<dbReference type="GO" id="GO:0016757">
    <property type="term" value="F:glycosyltransferase activity"/>
    <property type="evidence" value="ECO:0007669"/>
    <property type="project" value="UniProtKB-KW"/>
</dbReference>